<evidence type="ECO:0000313" key="4">
    <source>
        <dbReference type="EMBL" id="AGA31155.1"/>
    </source>
</evidence>
<reference evidence="4 5" key="1">
    <citation type="submission" date="2012-02" db="EMBL/GenBank/DDBJ databases">
        <title>Complete sequence of chromosome of Singulisphaera acidiphila DSM 18658.</title>
        <authorList>
            <consortium name="US DOE Joint Genome Institute (JGI-PGF)"/>
            <person name="Lucas S."/>
            <person name="Copeland A."/>
            <person name="Lapidus A."/>
            <person name="Glavina del Rio T."/>
            <person name="Dalin E."/>
            <person name="Tice H."/>
            <person name="Bruce D."/>
            <person name="Goodwin L."/>
            <person name="Pitluck S."/>
            <person name="Peters L."/>
            <person name="Ovchinnikova G."/>
            <person name="Chertkov O."/>
            <person name="Kyrpides N."/>
            <person name="Mavromatis K."/>
            <person name="Ivanova N."/>
            <person name="Brettin T."/>
            <person name="Detter J.C."/>
            <person name="Han C."/>
            <person name="Larimer F."/>
            <person name="Land M."/>
            <person name="Hauser L."/>
            <person name="Markowitz V."/>
            <person name="Cheng J.-F."/>
            <person name="Hugenholtz P."/>
            <person name="Woyke T."/>
            <person name="Wu D."/>
            <person name="Tindall B."/>
            <person name="Pomrenke H."/>
            <person name="Brambilla E."/>
            <person name="Klenk H.-P."/>
            <person name="Eisen J.A."/>
        </authorList>
    </citation>
    <scope>NUCLEOTIDE SEQUENCE [LARGE SCALE GENOMIC DNA]</scope>
    <source>
        <strain evidence="5">ATCC BAA-1392 / DSM 18658 / VKM B-2454 / MOB10</strain>
    </source>
</reference>
<feature type="region of interest" description="Disordered" evidence="1">
    <location>
        <begin position="417"/>
        <end position="451"/>
    </location>
</feature>
<dbReference type="HOGENOM" id="CLU_293356_0_0_0"/>
<evidence type="ECO:0000313" key="5">
    <source>
        <dbReference type="Proteomes" id="UP000010798"/>
    </source>
</evidence>
<dbReference type="PANTHER" id="PTHR34978">
    <property type="entry name" value="POSSIBLE SENSOR-TRANSDUCER PROTEIN BLAR"/>
    <property type="match status" value="1"/>
</dbReference>
<feature type="region of interest" description="Disordered" evidence="1">
    <location>
        <begin position="376"/>
        <end position="404"/>
    </location>
</feature>
<dbReference type="InterPro" id="IPR052173">
    <property type="entry name" value="Beta-lactam_resp_regulator"/>
</dbReference>
<keyword evidence="2" id="KW-0812">Transmembrane</keyword>
<evidence type="ECO:0000259" key="3">
    <source>
        <dbReference type="Pfam" id="PF05569"/>
    </source>
</evidence>
<dbReference type="Proteomes" id="UP000010798">
    <property type="component" value="Chromosome"/>
</dbReference>
<feature type="transmembrane region" description="Helical" evidence="2">
    <location>
        <begin position="247"/>
        <end position="269"/>
    </location>
</feature>
<proteinExistence type="predicted"/>
<dbReference type="KEGG" id="saci:Sinac_7101"/>
<keyword evidence="2" id="KW-0472">Membrane</keyword>
<evidence type="ECO:0000256" key="1">
    <source>
        <dbReference type="SAM" id="MobiDB-lite"/>
    </source>
</evidence>
<dbReference type="AlphaFoldDB" id="L0DQH3"/>
<protein>
    <submittedName>
        <fullName evidence="4">Antirepressor regulating drug resistance protein</fullName>
    </submittedName>
</protein>
<gene>
    <name evidence="4" type="ordered locus">Sinac_7101</name>
</gene>
<dbReference type="STRING" id="886293.Sinac_7101"/>
<evidence type="ECO:0000256" key="2">
    <source>
        <dbReference type="SAM" id="Phobius"/>
    </source>
</evidence>
<feature type="region of interest" description="Disordered" evidence="1">
    <location>
        <begin position="71"/>
        <end position="131"/>
    </location>
</feature>
<keyword evidence="5" id="KW-1185">Reference proteome</keyword>
<keyword evidence="2" id="KW-1133">Transmembrane helix</keyword>
<dbReference type="SUPFAM" id="SSF49464">
    <property type="entry name" value="Carboxypeptidase regulatory domain-like"/>
    <property type="match status" value="1"/>
</dbReference>
<name>L0DQH3_SINAD</name>
<sequence>MMRPAWDSFWFWLADYYVLATFILLAAVVVLAALRQPARRLTVSWSVLGGLVTLLVLGAVPSWPRTGLPSPLSPVQPRHVPTETVSAEPPFPREEEPNSAMPRSEALTTSGKPQRDRLAKPAPPMRSPEMVPQARPIRSWPWLVCRAFLAGGGLMVGWLVLGSWQTARLRRQARAAPAWSTALLAQVVGPDHRVPKLLVCTALRQPVAAGILRPAILLPERFSEDAPENRLEAVLTHEWAHIRNRDLWLLALLRLLLPILYAHPAYWWLRRRIRDDQEALADASAAALEGRENYAEVLLSWSKQASDGPRFAAGGSLALFERPSQIKWRIVMLLDRSLRIEPTCPTWWRLAVRGGMALSVLGLSLVTLRPATSQADAPRIADITTTKPAPAEPNDRPGETARVFGLDGKPFAGAKVYHSSTFARRPRPTPPSPVGTTREDGSFTIPKAAKPGNAHNESIVAMADGYGPAFVALPEAVAGKPLNLVKDDVPIHGRILDIQGQPVVGASIQLVGLLQHPSGKLDEWIETVKTRKAALPVQYETLLSWMTTEIPSLFPAVLTDDSGRFTLKGIGRERIASLLISGPGIKTGFTYAATRRMPVLKFPAFEHQDARTPLIVYHGENFDFVADPGIEAIGTVTDQDSGKPLAGVMVETAELIGDHQLRSLWTATDEQGQYRLSGIAPKTRFNDSQKLLASIDDGPPYLAAAKSIGKEDGSKPIRRDFQLKRGVWVHGKVVDTSTGKGVHAGIAYYIMDDNPYLKKYPQYDTIYATPANQTDADGTFKLIVMPGQGIIGARAWKDSYRLGSGLEKLEELKLKNDGGEIIRARPSHLIPTNYHTIVAINPGEGDESITCEIPLDPGRTVKGTIVGPDGAPLVGARLEGTEDQFRRWSAKPLPSANFEARALGSGQSRLILFYHEEKKLAGARVIGPDETGPIVVQLEPSGTVTGRLVDAGGLPLAEAEMSCFVSYDDPTHKTGSLPAPVKTDKEGRFRAEGLIPGQSYRFQLWKGSELRETPINAVITRGETKDLGDVSIITNK</sequence>
<dbReference type="InterPro" id="IPR013784">
    <property type="entry name" value="Carb-bd-like_fold"/>
</dbReference>
<dbReference type="eggNOG" id="COG4219">
    <property type="taxonomic scope" value="Bacteria"/>
</dbReference>
<dbReference type="SUPFAM" id="SSF49452">
    <property type="entry name" value="Starch-binding domain-like"/>
    <property type="match status" value="1"/>
</dbReference>
<organism evidence="4 5">
    <name type="scientific">Singulisphaera acidiphila (strain ATCC BAA-1392 / DSM 18658 / VKM B-2454 / MOB10)</name>
    <dbReference type="NCBI Taxonomy" id="886293"/>
    <lineage>
        <taxon>Bacteria</taxon>
        <taxon>Pseudomonadati</taxon>
        <taxon>Planctomycetota</taxon>
        <taxon>Planctomycetia</taxon>
        <taxon>Isosphaerales</taxon>
        <taxon>Isosphaeraceae</taxon>
        <taxon>Singulisphaera</taxon>
    </lineage>
</organism>
<dbReference type="InterPro" id="IPR008969">
    <property type="entry name" value="CarboxyPept-like_regulatory"/>
</dbReference>
<feature type="domain" description="Peptidase M56" evidence="3">
    <location>
        <begin position="168"/>
        <end position="333"/>
    </location>
</feature>
<dbReference type="GO" id="GO:0030246">
    <property type="term" value="F:carbohydrate binding"/>
    <property type="evidence" value="ECO:0007669"/>
    <property type="project" value="InterPro"/>
</dbReference>
<accession>L0DQH3</accession>
<dbReference type="OrthoDB" id="256352at2"/>
<feature type="transmembrane region" description="Helical" evidence="2">
    <location>
        <begin position="140"/>
        <end position="161"/>
    </location>
</feature>
<dbReference type="PANTHER" id="PTHR34978:SF3">
    <property type="entry name" value="SLR0241 PROTEIN"/>
    <property type="match status" value="1"/>
</dbReference>
<dbReference type="Pfam" id="PF05569">
    <property type="entry name" value="Peptidase_M56"/>
    <property type="match status" value="1"/>
</dbReference>
<dbReference type="RefSeq" id="WP_015250227.1">
    <property type="nucleotide sequence ID" value="NC_019892.1"/>
</dbReference>
<feature type="transmembrane region" description="Helical" evidence="2">
    <location>
        <begin position="16"/>
        <end position="34"/>
    </location>
</feature>
<feature type="transmembrane region" description="Helical" evidence="2">
    <location>
        <begin position="41"/>
        <end position="63"/>
    </location>
</feature>
<dbReference type="CDD" id="cd07341">
    <property type="entry name" value="M56_BlaR1_MecR1_like"/>
    <property type="match status" value="1"/>
</dbReference>
<dbReference type="InterPro" id="IPR008756">
    <property type="entry name" value="Peptidase_M56"/>
</dbReference>
<dbReference type="EMBL" id="CP003364">
    <property type="protein sequence ID" value="AGA31155.1"/>
    <property type="molecule type" value="Genomic_DNA"/>
</dbReference>